<dbReference type="EMBL" id="JARKIB010000009">
    <property type="protein sequence ID" value="KAJ7776157.1"/>
    <property type="molecule type" value="Genomic_DNA"/>
</dbReference>
<accession>A0AAD7K5G4</accession>
<name>A0AAD7K5G4_9AGAR</name>
<comment type="caution">
    <text evidence="1">The sequence shown here is derived from an EMBL/GenBank/DDBJ whole genome shotgun (WGS) entry which is preliminary data.</text>
</comment>
<dbReference type="AlphaFoldDB" id="A0AAD7K5G4"/>
<evidence type="ECO:0000313" key="1">
    <source>
        <dbReference type="EMBL" id="KAJ7776157.1"/>
    </source>
</evidence>
<evidence type="ECO:0000313" key="2">
    <source>
        <dbReference type="Proteomes" id="UP001215598"/>
    </source>
</evidence>
<reference evidence="1" key="1">
    <citation type="submission" date="2023-03" db="EMBL/GenBank/DDBJ databases">
        <title>Massive genome expansion in bonnet fungi (Mycena s.s.) driven by repeated elements and novel gene families across ecological guilds.</title>
        <authorList>
            <consortium name="Lawrence Berkeley National Laboratory"/>
            <person name="Harder C.B."/>
            <person name="Miyauchi S."/>
            <person name="Viragh M."/>
            <person name="Kuo A."/>
            <person name="Thoen E."/>
            <person name="Andreopoulos B."/>
            <person name="Lu D."/>
            <person name="Skrede I."/>
            <person name="Drula E."/>
            <person name="Henrissat B."/>
            <person name="Morin E."/>
            <person name="Kohler A."/>
            <person name="Barry K."/>
            <person name="LaButti K."/>
            <person name="Morin E."/>
            <person name="Salamov A."/>
            <person name="Lipzen A."/>
            <person name="Mereny Z."/>
            <person name="Hegedus B."/>
            <person name="Baldrian P."/>
            <person name="Stursova M."/>
            <person name="Weitz H."/>
            <person name="Taylor A."/>
            <person name="Grigoriev I.V."/>
            <person name="Nagy L.G."/>
            <person name="Martin F."/>
            <person name="Kauserud H."/>
        </authorList>
    </citation>
    <scope>NUCLEOTIDE SEQUENCE</scope>
    <source>
        <strain evidence="1">CBHHK182m</strain>
    </source>
</reference>
<protein>
    <submittedName>
        <fullName evidence="1">Uncharacterized protein</fullName>
    </submittedName>
</protein>
<keyword evidence="2" id="KW-1185">Reference proteome</keyword>
<gene>
    <name evidence="1" type="ORF">B0H16DRAFT_1505837</name>
</gene>
<proteinExistence type="predicted"/>
<dbReference type="Proteomes" id="UP001215598">
    <property type="component" value="Unassembled WGS sequence"/>
</dbReference>
<organism evidence="1 2">
    <name type="scientific">Mycena metata</name>
    <dbReference type="NCBI Taxonomy" id="1033252"/>
    <lineage>
        <taxon>Eukaryota</taxon>
        <taxon>Fungi</taxon>
        <taxon>Dikarya</taxon>
        <taxon>Basidiomycota</taxon>
        <taxon>Agaricomycotina</taxon>
        <taxon>Agaricomycetes</taxon>
        <taxon>Agaricomycetidae</taxon>
        <taxon>Agaricales</taxon>
        <taxon>Marasmiineae</taxon>
        <taxon>Mycenaceae</taxon>
        <taxon>Mycena</taxon>
    </lineage>
</organism>
<sequence>MRAKQSLQHPTANMRRAQLDLLQYPQCPTCFHLSLTWIPYEPLSPRYWRVHRLPPHNNLSIVHGLHERYAAPRKVCHGRSHDHDIKLTYLRAKHSKVASNAPRAISTQYQCRSNPRRPPAPRIVRRKTRVRPLMFHSLRFPDNSRPNSS</sequence>